<organism evidence="1 2">
    <name type="scientific">Herbiconiux moechotypicola</name>
    <dbReference type="NCBI Taxonomy" id="637393"/>
    <lineage>
        <taxon>Bacteria</taxon>
        <taxon>Bacillati</taxon>
        <taxon>Actinomycetota</taxon>
        <taxon>Actinomycetes</taxon>
        <taxon>Micrococcales</taxon>
        <taxon>Microbacteriaceae</taxon>
        <taxon>Herbiconiux</taxon>
    </lineage>
</organism>
<dbReference type="Proteomes" id="UP001500929">
    <property type="component" value="Unassembled WGS sequence"/>
</dbReference>
<keyword evidence="2" id="KW-1185">Reference proteome</keyword>
<proteinExistence type="predicted"/>
<dbReference type="RefSeq" id="WP_259478848.1">
    <property type="nucleotide sequence ID" value="NZ_BAAAQY010000003.1"/>
</dbReference>
<comment type="caution">
    <text evidence="1">The sequence shown here is derived from an EMBL/GenBank/DDBJ whole genome shotgun (WGS) entry which is preliminary data.</text>
</comment>
<sequence length="161" mass="17783">MPYEPFSSTDLYSTIGSRYFCDYLDRPAIIATPAYTGSARKGDLVEITKGEVKHTARAQERIGGDLYVADFRSAASFGRLVASGFSIRVVERAVVPLPTKPGYYTAHRAHPIGWVIYALSTRGEWYSFNWDGARSQRISEAEIRSQAGGRELVELTPAVTA</sequence>
<reference evidence="1 2" key="1">
    <citation type="journal article" date="2019" name="Int. J. Syst. Evol. Microbiol.">
        <title>The Global Catalogue of Microorganisms (GCM) 10K type strain sequencing project: providing services to taxonomists for standard genome sequencing and annotation.</title>
        <authorList>
            <consortium name="The Broad Institute Genomics Platform"/>
            <consortium name="The Broad Institute Genome Sequencing Center for Infectious Disease"/>
            <person name="Wu L."/>
            <person name="Ma J."/>
        </authorList>
    </citation>
    <scope>NUCLEOTIDE SEQUENCE [LARGE SCALE GENOMIC DNA]</scope>
    <source>
        <strain evidence="1 2">JCM 16117</strain>
    </source>
</reference>
<dbReference type="EMBL" id="BAAAQY010000003">
    <property type="protein sequence ID" value="GAA2230071.1"/>
    <property type="molecule type" value="Genomic_DNA"/>
</dbReference>
<evidence type="ECO:0000313" key="2">
    <source>
        <dbReference type="Proteomes" id="UP001500929"/>
    </source>
</evidence>
<gene>
    <name evidence="1" type="ORF">GCM10009851_13500</name>
</gene>
<name>A0ABN3DG09_9MICO</name>
<accession>A0ABN3DG09</accession>
<evidence type="ECO:0000313" key="1">
    <source>
        <dbReference type="EMBL" id="GAA2230071.1"/>
    </source>
</evidence>
<protein>
    <submittedName>
        <fullName evidence="1">Uncharacterized protein</fullName>
    </submittedName>
</protein>